<reference evidence="4" key="1">
    <citation type="submission" date="2021-03" db="EMBL/GenBank/DDBJ databases">
        <title>Antimicrobial resistance genes in bacteria isolated from Japanese honey, and their potential for conferring macrolide and lincosamide resistance in the American foulbrood pathogen Paenibacillus larvae.</title>
        <authorList>
            <person name="Okamoto M."/>
            <person name="Kumagai M."/>
            <person name="Kanamori H."/>
            <person name="Takamatsu D."/>
        </authorList>
    </citation>
    <scope>NUCLEOTIDE SEQUENCE</scope>
    <source>
        <strain evidence="4">J40TS1</strain>
    </source>
</reference>
<dbReference type="InterPro" id="IPR020843">
    <property type="entry name" value="ER"/>
</dbReference>
<protein>
    <submittedName>
        <fullName evidence="4">Alcohol dehydrogenase</fullName>
    </submittedName>
</protein>
<sequence length="330" mass="35546">MNNMYAVFEQFGPPQQVVKLGQKIASPPQAQQITVRMLARPINPSDLIPMRGAYAHRTRLPCIPGYEGVGIVEAVGADADPKLLGQRVLPLRGEGTWQQLVTCPAPFAVPVPEWLDDCTAAQLYINPVTAWAVLTSELELMPGSTIVMNAAGSALGRLIAQLSRLLGYRFIAVTSSSIQAQELLRLGAASVLQTADEATLKAQMQELTNDVGADAAIDCIGGVAGHALAACLRPGAVFLSLGLLSGESVNWQQLHHQLQLRGKLFHLRHWNQRIATEQWQAAFQHIIALLGSKQLELQQPAASFPLAEVREAIAYAEAGTKQLGKVMLTG</sequence>
<dbReference type="InterPro" id="IPR013154">
    <property type="entry name" value="ADH-like_N"/>
</dbReference>
<dbReference type="Gene3D" id="3.40.50.720">
    <property type="entry name" value="NAD(P)-binding Rossmann-like Domain"/>
    <property type="match status" value="1"/>
</dbReference>
<dbReference type="CDD" id="cd05282">
    <property type="entry name" value="ETR_like"/>
    <property type="match status" value="1"/>
</dbReference>
<accession>A0A920D1S8</accession>
<dbReference type="SMART" id="SM00829">
    <property type="entry name" value="PKS_ER"/>
    <property type="match status" value="1"/>
</dbReference>
<dbReference type="GO" id="GO:0070402">
    <property type="term" value="F:NADPH binding"/>
    <property type="evidence" value="ECO:0007669"/>
    <property type="project" value="TreeGrafter"/>
</dbReference>
<dbReference type="PANTHER" id="PTHR48106">
    <property type="entry name" value="QUINONE OXIDOREDUCTASE PIG3-RELATED"/>
    <property type="match status" value="1"/>
</dbReference>
<keyword evidence="1" id="KW-0521">NADP</keyword>
<evidence type="ECO:0000313" key="5">
    <source>
        <dbReference type="Proteomes" id="UP000683139"/>
    </source>
</evidence>
<name>A0A920D1S8_9BACL</name>
<dbReference type="GO" id="GO:0016651">
    <property type="term" value="F:oxidoreductase activity, acting on NAD(P)H"/>
    <property type="evidence" value="ECO:0007669"/>
    <property type="project" value="TreeGrafter"/>
</dbReference>
<dbReference type="InterPro" id="IPR011032">
    <property type="entry name" value="GroES-like_sf"/>
</dbReference>
<organism evidence="4 5">
    <name type="scientific">Paenibacillus montaniterrae</name>
    <dbReference type="NCBI Taxonomy" id="429341"/>
    <lineage>
        <taxon>Bacteria</taxon>
        <taxon>Bacillati</taxon>
        <taxon>Bacillota</taxon>
        <taxon>Bacilli</taxon>
        <taxon>Bacillales</taxon>
        <taxon>Paenibacillaceae</taxon>
        <taxon>Paenibacillus</taxon>
    </lineage>
</organism>
<evidence type="ECO:0000256" key="2">
    <source>
        <dbReference type="ARBA" id="ARBA00023002"/>
    </source>
</evidence>
<feature type="domain" description="Enoyl reductase (ER)" evidence="3">
    <location>
        <begin position="12"/>
        <end position="328"/>
    </location>
</feature>
<dbReference type="EMBL" id="BOSE01000013">
    <property type="protein sequence ID" value="GIP19239.1"/>
    <property type="molecule type" value="Genomic_DNA"/>
</dbReference>
<dbReference type="InterPro" id="IPR013149">
    <property type="entry name" value="ADH-like_C"/>
</dbReference>
<keyword evidence="2" id="KW-0560">Oxidoreductase</keyword>
<dbReference type="SUPFAM" id="SSF50129">
    <property type="entry name" value="GroES-like"/>
    <property type="match status" value="1"/>
</dbReference>
<dbReference type="Gene3D" id="3.90.180.10">
    <property type="entry name" value="Medium-chain alcohol dehydrogenases, catalytic domain"/>
    <property type="match status" value="1"/>
</dbReference>
<dbReference type="PANTHER" id="PTHR48106:SF2">
    <property type="entry name" value="ZN2+-BINDING DEHYDROGENASE"/>
    <property type="match status" value="1"/>
</dbReference>
<evidence type="ECO:0000259" key="3">
    <source>
        <dbReference type="SMART" id="SM00829"/>
    </source>
</evidence>
<dbReference type="Proteomes" id="UP000683139">
    <property type="component" value="Unassembled WGS sequence"/>
</dbReference>
<dbReference type="Pfam" id="PF08240">
    <property type="entry name" value="ADH_N"/>
    <property type="match status" value="1"/>
</dbReference>
<proteinExistence type="predicted"/>
<dbReference type="SUPFAM" id="SSF51735">
    <property type="entry name" value="NAD(P)-binding Rossmann-fold domains"/>
    <property type="match status" value="1"/>
</dbReference>
<dbReference type="Pfam" id="PF00107">
    <property type="entry name" value="ADH_zinc_N"/>
    <property type="match status" value="1"/>
</dbReference>
<gene>
    <name evidence="4" type="primary">qor</name>
    <name evidence="4" type="ORF">J40TS1_48810</name>
</gene>
<evidence type="ECO:0000313" key="4">
    <source>
        <dbReference type="EMBL" id="GIP19239.1"/>
    </source>
</evidence>
<evidence type="ECO:0000256" key="1">
    <source>
        <dbReference type="ARBA" id="ARBA00022857"/>
    </source>
</evidence>
<dbReference type="AlphaFoldDB" id="A0A920D1S8"/>
<comment type="caution">
    <text evidence="4">The sequence shown here is derived from an EMBL/GenBank/DDBJ whole genome shotgun (WGS) entry which is preliminary data.</text>
</comment>
<keyword evidence="5" id="KW-1185">Reference proteome</keyword>
<dbReference type="InterPro" id="IPR036291">
    <property type="entry name" value="NAD(P)-bd_dom_sf"/>
</dbReference>